<protein>
    <submittedName>
        <fullName evidence="5">Ribosomal protein S19</fullName>
    </submittedName>
</protein>
<evidence type="ECO:0000256" key="3">
    <source>
        <dbReference type="ARBA" id="ARBA00023274"/>
    </source>
</evidence>
<proteinExistence type="inferred from homology"/>
<dbReference type="InterPro" id="IPR020934">
    <property type="entry name" value="Ribosomal_uS19_CS"/>
</dbReference>
<dbReference type="GO" id="GO:0005840">
    <property type="term" value="C:ribosome"/>
    <property type="evidence" value="ECO:0007669"/>
    <property type="project" value="UniProtKB-KW"/>
</dbReference>
<dbReference type="GO" id="GO:1990904">
    <property type="term" value="C:ribonucleoprotein complex"/>
    <property type="evidence" value="ECO:0007669"/>
    <property type="project" value="UniProtKB-KW"/>
</dbReference>
<comment type="similarity">
    <text evidence="1 4">Belongs to the universal ribosomal protein uS19 family.</text>
</comment>
<evidence type="ECO:0000256" key="2">
    <source>
        <dbReference type="ARBA" id="ARBA00022980"/>
    </source>
</evidence>
<organism evidence="5">
    <name type="scientific">Gloeochaete wittrockiana</name>
    <dbReference type="NCBI Taxonomy" id="38269"/>
    <lineage>
        <taxon>Eukaryota</taxon>
        <taxon>Glaucocystophyceae</taxon>
        <taxon>Gloeochaetales</taxon>
        <taxon>Gloeochaetaceae</taxon>
        <taxon>Gloeochaete</taxon>
    </lineage>
</organism>
<dbReference type="Pfam" id="PF00203">
    <property type="entry name" value="Ribosomal_S19"/>
    <property type="match status" value="1"/>
</dbReference>
<dbReference type="InterPro" id="IPR002222">
    <property type="entry name" value="Ribosomal_uS19"/>
</dbReference>
<dbReference type="PIRSF" id="PIRSF002144">
    <property type="entry name" value="Ribosomal_S19"/>
    <property type="match status" value="1"/>
</dbReference>
<dbReference type="PANTHER" id="PTHR11880">
    <property type="entry name" value="RIBOSOMAL PROTEIN S19P FAMILY MEMBER"/>
    <property type="match status" value="1"/>
</dbReference>
<dbReference type="SUPFAM" id="SSF54570">
    <property type="entry name" value="Ribosomal protein S19"/>
    <property type="match status" value="1"/>
</dbReference>
<dbReference type="GO" id="GO:0006412">
    <property type="term" value="P:translation"/>
    <property type="evidence" value="ECO:0007669"/>
    <property type="project" value="InterPro"/>
</dbReference>
<dbReference type="EMBL" id="KJ867410">
    <property type="protein sequence ID" value="AIM52010.1"/>
    <property type="molecule type" value="Genomic_DNA"/>
</dbReference>
<evidence type="ECO:0000313" key="5">
    <source>
        <dbReference type="EMBL" id="AIM52010.1"/>
    </source>
</evidence>
<dbReference type="GO" id="GO:0003723">
    <property type="term" value="F:RNA binding"/>
    <property type="evidence" value="ECO:0007669"/>
    <property type="project" value="InterPro"/>
</dbReference>
<gene>
    <name evidence="5" type="primary">rps19</name>
</gene>
<dbReference type="GO" id="GO:0003735">
    <property type="term" value="F:structural constituent of ribosome"/>
    <property type="evidence" value="ECO:0007669"/>
    <property type="project" value="InterPro"/>
</dbReference>
<geneLocation type="mitochondrion" evidence="5"/>
<dbReference type="PROSITE" id="PS00323">
    <property type="entry name" value="RIBOSOMAL_S19"/>
    <property type="match status" value="1"/>
</dbReference>
<sequence length="63" mass="7579">MKTWSRSKIINENDINKTFEVYNGIKFIKIYITMPMMGFKLGEFSWSKKTPKHKKKINKKHSK</sequence>
<dbReference type="GO" id="GO:0000028">
    <property type="term" value="P:ribosomal small subunit assembly"/>
    <property type="evidence" value="ECO:0007669"/>
    <property type="project" value="TreeGrafter"/>
</dbReference>
<keyword evidence="2 4" id="KW-0689">Ribosomal protein</keyword>
<dbReference type="GO" id="GO:0005737">
    <property type="term" value="C:cytoplasm"/>
    <property type="evidence" value="ECO:0007669"/>
    <property type="project" value="UniProtKB-ARBA"/>
</dbReference>
<dbReference type="Gene3D" id="3.30.860.10">
    <property type="entry name" value="30s Ribosomal Protein S19, Chain A"/>
    <property type="match status" value="1"/>
</dbReference>
<dbReference type="RefSeq" id="YP_009092424.1">
    <property type="nucleotide sequence ID" value="NC_025293.1"/>
</dbReference>
<keyword evidence="5" id="KW-0496">Mitochondrion</keyword>
<keyword evidence="3 4" id="KW-0687">Ribonucleoprotein</keyword>
<evidence type="ECO:0000256" key="4">
    <source>
        <dbReference type="RuleBase" id="RU003485"/>
    </source>
</evidence>
<dbReference type="PANTHER" id="PTHR11880:SF8">
    <property type="entry name" value="SMALL RIBOSOMAL SUBUNIT PROTEIN US19M"/>
    <property type="match status" value="1"/>
</dbReference>
<evidence type="ECO:0000256" key="1">
    <source>
        <dbReference type="ARBA" id="ARBA00007345"/>
    </source>
</evidence>
<reference evidence="5" key="1">
    <citation type="journal article" date="2014" name="Genome Biol. Evol.">
        <title>The mitochondrial genomes of the glaucophytes Gloeochaete wittrockiana and Cyanoptyche gloeocystis: multilocus phylogenetics suggests a monophyletic archaeplastida.</title>
        <authorList>
            <person name="Jackson C."/>
            <person name="Reyes-Prieto A."/>
        </authorList>
    </citation>
    <scope>NUCLEOTIDE SEQUENCE</scope>
    <source>
        <strain evidence="5">SAG 46.84</strain>
    </source>
</reference>
<dbReference type="GeneID" id="20832866"/>
<reference evidence="5" key="2">
    <citation type="submission" date="2014-05" db="EMBL/GenBank/DDBJ databases">
        <authorList>
            <person name="Jackson C.J."/>
            <person name="Reyes-Prieto A."/>
        </authorList>
    </citation>
    <scope>NUCLEOTIDE SEQUENCE</scope>
    <source>
        <strain evidence="5">SAG 46.84</strain>
    </source>
</reference>
<dbReference type="AlphaFoldDB" id="A0A096Y6Q3"/>
<dbReference type="PRINTS" id="PR00975">
    <property type="entry name" value="RIBOSOMALS19"/>
</dbReference>
<dbReference type="InterPro" id="IPR023575">
    <property type="entry name" value="Ribosomal_uS19_SF"/>
</dbReference>
<accession>A0A096Y6Q3</accession>
<name>A0A096Y6Q3_9EUKA</name>